<keyword evidence="13" id="KW-0865">Zymogen</keyword>
<feature type="binding site" evidence="17">
    <location>
        <position position="369"/>
    </location>
    <ligand>
        <name>Ca(2+)</name>
        <dbReference type="ChEBI" id="CHEBI:29108"/>
        <label>5</label>
    </ligand>
</feature>
<feature type="binding site" evidence="17">
    <location>
        <position position="201"/>
    </location>
    <ligand>
        <name>Ca(2+)</name>
        <dbReference type="ChEBI" id="CHEBI:29108"/>
        <label>1</label>
    </ligand>
</feature>
<dbReference type="SUPFAM" id="SSF47090">
    <property type="entry name" value="PGBD-like"/>
    <property type="match status" value="1"/>
</dbReference>
<keyword evidence="3" id="KW-0964">Secreted</keyword>
<feature type="repeat" description="Hemopexin" evidence="20">
    <location>
        <begin position="316"/>
        <end position="361"/>
    </location>
</feature>
<dbReference type="CDD" id="cd00094">
    <property type="entry name" value="HX"/>
    <property type="match status" value="1"/>
</dbReference>
<feature type="binding site" evidence="17">
    <location>
        <position position="199"/>
    </location>
    <ligand>
        <name>Ca(2+)</name>
        <dbReference type="ChEBI" id="CHEBI:29108"/>
        <label>1</label>
    </ligand>
</feature>
<keyword evidence="4" id="KW-0272">Extracellular matrix</keyword>
<dbReference type="PANTHER" id="PTHR10201:SF306">
    <property type="entry name" value="MATRILYSIN-LIKE"/>
    <property type="match status" value="1"/>
</dbReference>
<evidence type="ECO:0000256" key="13">
    <source>
        <dbReference type="ARBA" id="ARBA00023145"/>
    </source>
</evidence>
<dbReference type="InterPro" id="IPR001818">
    <property type="entry name" value="Pept_M10_metallopeptidase"/>
</dbReference>
<dbReference type="PRINTS" id="PR00138">
    <property type="entry name" value="MATRIXIN"/>
</dbReference>
<feature type="binding site" evidence="17">
    <location>
        <position position="194"/>
    </location>
    <ligand>
        <name>Ca(2+)</name>
        <dbReference type="ChEBI" id="CHEBI:29108"/>
        <label>2</label>
    </ligand>
</feature>
<evidence type="ECO:0000256" key="10">
    <source>
        <dbReference type="ARBA" id="ARBA00022833"/>
    </source>
</evidence>
<evidence type="ECO:0000256" key="14">
    <source>
        <dbReference type="ARBA" id="ARBA00023157"/>
    </source>
</evidence>
<dbReference type="FunCoup" id="A0A674EKL4">
    <property type="interactions" value="10"/>
</dbReference>
<dbReference type="GO" id="GO:0030198">
    <property type="term" value="P:extracellular matrix organization"/>
    <property type="evidence" value="ECO:0007669"/>
    <property type="project" value="TreeGrafter"/>
</dbReference>
<comment type="cofactor">
    <cofactor evidence="17">
        <name>Ca(2+)</name>
        <dbReference type="ChEBI" id="CHEBI:29108"/>
    </cofactor>
    <text evidence="17">Can bind about 5 Ca(2+) ions per subunit.</text>
</comment>
<feature type="binding site" evidence="17">
    <location>
        <position position="175"/>
    </location>
    <ligand>
        <name>Ca(2+)</name>
        <dbReference type="ChEBI" id="CHEBI:29108"/>
        <label>3</label>
    </ligand>
</feature>
<dbReference type="GO" id="GO:0031012">
    <property type="term" value="C:extracellular matrix"/>
    <property type="evidence" value="ECO:0007669"/>
    <property type="project" value="InterPro"/>
</dbReference>
<dbReference type="InterPro" id="IPR021190">
    <property type="entry name" value="Pept_M10A"/>
</dbReference>
<dbReference type="Proteomes" id="UP000472277">
    <property type="component" value="Chromosome 26"/>
</dbReference>
<feature type="repeat" description="Hemopexin" evidence="20">
    <location>
        <begin position="363"/>
        <end position="411"/>
    </location>
</feature>
<feature type="binding site" evidence="17">
    <location>
        <position position="322"/>
    </location>
    <ligand>
        <name>Ca(2+)</name>
        <dbReference type="ChEBI" id="CHEBI:29108"/>
        <label>5</label>
    </ligand>
</feature>
<dbReference type="GO" id="GO:0030574">
    <property type="term" value="P:collagen catabolic process"/>
    <property type="evidence" value="ECO:0007669"/>
    <property type="project" value="TreeGrafter"/>
</dbReference>
<keyword evidence="5" id="KW-0645">Protease</keyword>
<comment type="similarity">
    <text evidence="2">Belongs to the peptidase M10A family.</text>
</comment>
<reference evidence="22" key="2">
    <citation type="submission" date="2025-09" db="UniProtKB">
        <authorList>
            <consortium name="Ensembl"/>
        </authorList>
    </citation>
    <scope>IDENTIFICATION</scope>
</reference>
<evidence type="ECO:0000256" key="11">
    <source>
        <dbReference type="ARBA" id="ARBA00022837"/>
    </source>
</evidence>
<evidence type="ECO:0000256" key="8">
    <source>
        <dbReference type="ARBA" id="ARBA00022737"/>
    </source>
</evidence>
<feature type="binding site" evidence="17">
    <location>
        <position position="236"/>
    </location>
    <ligand>
        <name>Zn(2+)</name>
        <dbReference type="ChEBI" id="CHEBI:29105"/>
        <label>2</label>
        <note>catalytic</note>
    </ligand>
</feature>
<dbReference type="SUPFAM" id="SSF50923">
    <property type="entry name" value="Hemopexin-like domain"/>
    <property type="match status" value="1"/>
</dbReference>
<feature type="binding site" evidence="17">
    <location>
        <position position="183"/>
    </location>
    <ligand>
        <name>Zn(2+)</name>
        <dbReference type="ChEBI" id="CHEBI:29105"/>
        <label>1</label>
    </ligand>
</feature>
<dbReference type="PIRSF" id="PIRSF001191">
    <property type="entry name" value="Peptidase_M10A_matrix"/>
    <property type="match status" value="1"/>
</dbReference>
<dbReference type="InterPro" id="IPR002477">
    <property type="entry name" value="Peptidoglycan-bd-like"/>
</dbReference>
<feature type="binding site" evidence="17">
    <location>
        <position position="201"/>
    </location>
    <ligand>
        <name>Ca(2+)</name>
        <dbReference type="ChEBI" id="CHEBI:29108"/>
        <label>3</label>
    </ligand>
</feature>
<keyword evidence="10 16" id="KW-0862">Zinc</keyword>
<evidence type="ECO:0000313" key="23">
    <source>
        <dbReference type="Proteomes" id="UP000472277"/>
    </source>
</evidence>
<evidence type="ECO:0000256" key="3">
    <source>
        <dbReference type="ARBA" id="ARBA00022525"/>
    </source>
</evidence>
<evidence type="ECO:0000256" key="4">
    <source>
        <dbReference type="ARBA" id="ARBA00022530"/>
    </source>
</evidence>
<comment type="cofactor">
    <cofactor evidence="17">
        <name>Zn(2+)</name>
        <dbReference type="ChEBI" id="CHEBI:29105"/>
    </cofactor>
    <text evidence="17">Binds 2 Zn(2+) ions per subunit.</text>
</comment>
<evidence type="ECO:0000313" key="22">
    <source>
        <dbReference type="Ensembl" id="ENSSTUP00000108953.1"/>
    </source>
</evidence>
<dbReference type="InParanoid" id="A0A674EKL4"/>
<name>A0A674EKL4_SALTR</name>
<evidence type="ECO:0000256" key="1">
    <source>
        <dbReference type="ARBA" id="ARBA00004498"/>
    </source>
</evidence>
<evidence type="ECO:0000256" key="9">
    <source>
        <dbReference type="ARBA" id="ARBA00022801"/>
    </source>
</evidence>
<evidence type="ECO:0000256" key="6">
    <source>
        <dbReference type="ARBA" id="ARBA00022723"/>
    </source>
</evidence>
<evidence type="ECO:0000256" key="17">
    <source>
        <dbReference type="PIRSR" id="PIRSR621190-2"/>
    </source>
</evidence>
<feature type="binding site" evidence="17">
    <location>
        <position position="176"/>
    </location>
    <ligand>
        <name>Ca(2+)</name>
        <dbReference type="ChEBI" id="CHEBI:29108"/>
        <label>3</label>
    </ligand>
</feature>
<feature type="binding site" evidence="16">
    <location>
        <position position="218"/>
    </location>
    <ligand>
        <name>Zn(2+)</name>
        <dbReference type="ChEBI" id="CHEBI:29105"/>
        <label>2</label>
        <note>catalytic</note>
    </ligand>
</feature>
<dbReference type="SUPFAM" id="SSF55486">
    <property type="entry name" value="Metalloproteases ('zincins'), catalytic domain"/>
    <property type="match status" value="1"/>
</dbReference>
<dbReference type="PROSITE" id="PS51642">
    <property type="entry name" value="HEMOPEXIN_2"/>
    <property type="match status" value="3"/>
</dbReference>
<evidence type="ECO:0000256" key="2">
    <source>
        <dbReference type="ARBA" id="ARBA00010370"/>
    </source>
</evidence>
<dbReference type="PANTHER" id="PTHR10201">
    <property type="entry name" value="MATRIX METALLOPROTEINASE"/>
    <property type="match status" value="1"/>
</dbReference>
<dbReference type="Pfam" id="PF01471">
    <property type="entry name" value="PG_binding_1"/>
    <property type="match status" value="1"/>
</dbReference>
<feature type="binding site" evidence="17">
    <location>
        <position position="170"/>
    </location>
    <ligand>
        <name>Zn(2+)</name>
        <dbReference type="ChEBI" id="CHEBI:29105"/>
        <label>1</label>
    </ligand>
</feature>
<dbReference type="FunFam" id="2.110.10.10:FF:000002">
    <property type="entry name" value="Matrix metallopeptidase 3"/>
    <property type="match status" value="1"/>
</dbReference>
<evidence type="ECO:0000256" key="18">
    <source>
        <dbReference type="PIRSR" id="PIRSR621190-3"/>
    </source>
</evidence>
<feature type="short sequence motif" description="Cysteine switch" evidence="19">
    <location>
        <begin position="90"/>
        <end position="97"/>
    </location>
</feature>
<feature type="binding site" evidence="17">
    <location>
        <position position="158"/>
    </location>
    <ligand>
        <name>Ca(2+)</name>
        <dbReference type="ChEBI" id="CHEBI:29108"/>
        <label>2</label>
    </ligand>
</feature>
<dbReference type="InterPro" id="IPR018487">
    <property type="entry name" value="Hemopexin-like_repeat"/>
</dbReference>
<feature type="binding site" evidence="17">
    <location>
        <position position="124"/>
    </location>
    <ligand>
        <name>Ca(2+)</name>
        <dbReference type="ChEBI" id="CHEBI:29108"/>
        <label>1</label>
    </ligand>
</feature>
<proteinExistence type="inferred from homology"/>
<dbReference type="InterPro" id="IPR036375">
    <property type="entry name" value="Hemopexin-like_dom_sf"/>
</dbReference>
<dbReference type="Ensembl" id="ENSSTUT00000116690.1">
    <property type="protein sequence ID" value="ENSSTUP00000108953.1"/>
    <property type="gene ID" value="ENSSTUG00000048386.1"/>
</dbReference>
<keyword evidence="7" id="KW-0732">Signal</keyword>
<feature type="binding site" evidence="17">
    <location>
        <position position="198"/>
    </location>
    <ligand>
        <name>Ca(2+)</name>
        <dbReference type="ChEBI" id="CHEBI:29108"/>
        <label>3</label>
    </ligand>
</feature>
<dbReference type="InterPro" id="IPR036365">
    <property type="entry name" value="PGBD-like_sf"/>
</dbReference>
<feature type="binding site" evidence="17">
    <location>
        <position position="192"/>
    </location>
    <ligand>
        <name>Ca(2+)</name>
        <dbReference type="ChEBI" id="CHEBI:29108"/>
        <label>2</label>
    </ligand>
</feature>
<reference evidence="22" key="1">
    <citation type="submission" date="2025-08" db="UniProtKB">
        <authorList>
            <consortium name="Ensembl"/>
        </authorList>
    </citation>
    <scope>IDENTIFICATION</scope>
</reference>
<feature type="domain" description="Peptidase metallopeptidase" evidence="21">
    <location>
        <begin position="105"/>
        <end position="264"/>
    </location>
</feature>
<keyword evidence="8" id="KW-0677">Repeat</keyword>
<feature type="binding site" evidence="16">
    <location>
        <position position="222"/>
    </location>
    <ligand>
        <name>Zn(2+)</name>
        <dbReference type="ChEBI" id="CHEBI:29105"/>
        <label>2</label>
        <note>catalytic</note>
    </ligand>
</feature>
<feature type="repeat" description="Hemopexin" evidence="20">
    <location>
        <begin position="412"/>
        <end position="455"/>
    </location>
</feature>
<evidence type="ECO:0000256" key="16">
    <source>
        <dbReference type="PIRSR" id="PIRSR001191-2"/>
    </source>
</evidence>
<feature type="binding site" description="in inhibited form" evidence="17">
    <location>
        <position position="92"/>
    </location>
    <ligand>
        <name>Zn(2+)</name>
        <dbReference type="ChEBI" id="CHEBI:29105"/>
        <label>2</label>
        <note>catalytic</note>
    </ligand>
</feature>
<evidence type="ECO:0000256" key="15">
    <source>
        <dbReference type="PIRSR" id="PIRSR001191-1"/>
    </source>
</evidence>
<dbReference type="Gene3D" id="2.110.10.10">
    <property type="entry name" value="Hemopexin-like domain"/>
    <property type="match status" value="1"/>
</dbReference>
<dbReference type="GO" id="GO:0004222">
    <property type="term" value="F:metalloendopeptidase activity"/>
    <property type="evidence" value="ECO:0007669"/>
    <property type="project" value="InterPro"/>
</dbReference>
<keyword evidence="14 18" id="KW-1015">Disulfide bond</keyword>
<gene>
    <name evidence="22" type="primary">mmp20b</name>
</gene>
<keyword evidence="9" id="KW-0378">Hydrolase</keyword>
<comment type="subcellular location">
    <subcellularLocation>
        <location evidence="1">Secreted</location>
        <location evidence="1">Extracellular space</location>
        <location evidence="1">Extracellular matrix</location>
    </subcellularLocation>
</comment>
<dbReference type="InterPro" id="IPR000585">
    <property type="entry name" value="Hemopexin-like_dom"/>
</dbReference>
<dbReference type="InterPro" id="IPR006026">
    <property type="entry name" value="Peptidase_Metallo"/>
</dbReference>
<feature type="binding site" evidence="16">
    <location>
        <position position="228"/>
    </location>
    <ligand>
        <name>Zn(2+)</name>
        <dbReference type="ChEBI" id="CHEBI:29105"/>
        <label>2</label>
        <note>catalytic</note>
    </ligand>
</feature>
<sequence>DTHTLIPSDMPPGICSQYPDPKQIQGNIQTFICSQEYLRHYYNLKKEQPLARIKRYLPSFTSKVKDMQSFFGLNTTGSLDSETLEVMSTPRCGVSDVEDYSHNNRVNRWNKNVITYSIGRYTSDLPHSTVDSLIESALSVWARASTLTFVRSRTQRADIMVEFATFEHGDAYPFDGAKGTLAHAFGPGEGIGGDAHFDDDETWTAGSKGFNLYLVAAHEFGHSLGLRHSQNPESLMYPTYKSSRSSHNLLSKEDIAIINSLYGKEETIQQIQILNNKCSADLSFDAVSTLGDATFFFKDKYVHPPCPINNFMPKIESKIDAAFWVPRRSTAYLIHESIYWTVKGSIVKGKPKPISNFGFPPWVQEIDAAVHIVKTGRTLFFIHDIYYSYNENRRVMDAGYPQYISDDFQGLNTIIDAAVYKDGFIYFFVGPQVYKYDYTQKQVVGNEKANTWLGC</sequence>
<dbReference type="FunFam" id="3.40.390.10:FF:000007">
    <property type="entry name" value="Collagenase 3"/>
    <property type="match status" value="1"/>
</dbReference>
<feature type="binding site" evidence="17">
    <location>
        <position position="285"/>
    </location>
    <ligand>
        <name>Ca(2+)</name>
        <dbReference type="ChEBI" id="CHEBI:29108"/>
        <label>4</label>
    </ligand>
</feature>
<feature type="binding site" evidence="17">
    <location>
        <position position="168"/>
    </location>
    <ligand>
        <name>Zn(2+)</name>
        <dbReference type="ChEBI" id="CHEBI:29105"/>
        <label>1</label>
    </ligand>
</feature>
<evidence type="ECO:0000256" key="12">
    <source>
        <dbReference type="ARBA" id="ARBA00023049"/>
    </source>
</evidence>
<dbReference type="InterPro" id="IPR033739">
    <property type="entry name" value="M10A_MMP"/>
</dbReference>
<dbReference type="Gene3D" id="3.40.390.10">
    <property type="entry name" value="Collagenase (Catalytic Domain)"/>
    <property type="match status" value="1"/>
</dbReference>
<dbReference type="InterPro" id="IPR024079">
    <property type="entry name" value="MetalloPept_cat_dom_sf"/>
</dbReference>
<feature type="active site" evidence="15">
    <location>
        <position position="219"/>
    </location>
</feature>
<feature type="binding site" evidence="17">
    <location>
        <position position="416"/>
    </location>
    <ligand>
        <name>Ca(2+)</name>
        <dbReference type="ChEBI" id="CHEBI:29108"/>
        <label>4</label>
    </ligand>
</feature>
<dbReference type="GO" id="GO:0008270">
    <property type="term" value="F:zinc ion binding"/>
    <property type="evidence" value="ECO:0007669"/>
    <property type="project" value="InterPro"/>
</dbReference>
<feature type="disulfide bond" evidence="18">
    <location>
        <begin position="278"/>
        <end position="455"/>
    </location>
</feature>
<keyword evidence="6 16" id="KW-0479">Metal-binding</keyword>
<keyword evidence="23" id="KW-1185">Reference proteome</keyword>
<evidence type="ECO:0000256" key="7">
    <source>
        <dbReference type="ARBA" id="ARBA00022729"/>
    </source>
</evidence>
<evidence type="ECO:0000256" key="19">
    <source>
        <dbReference type="PIRSR" id="PIRSR621190-5"/>
    </source>
</evidence>
<accession>A0A674EKL4</accession>
<evidence type="ECO:0000256" key="20">
    <source>
        <dbReference type="PROSITE-ProRule" id="PRU01011"/>
    </source>
</evidence>
<dbReference type="CDD" id="cd04278">
    <property type="entry name" value="ZnMc_MMP"/>
    <property type="match status" value="1"/>
</dbReference>
<organism evidence="22 23">
    <name type="scientific">Salmo trutta</name>
    <name type="common">Brown trout</name>
    <dbReference type="NCBI Taxonomy" id="8032"/>
    <lineage>
        <taxon>Eukaryota</taxon>
        <taxon>Metazoa</taxon>
        <taxon>Chordata</taxon>
        <taxon>Craniata</taxon>
        <taxon>Vertebrata</taxon>
        <taxon>Euteleostomi</taxon>
        <taxon>Actinopterygii</taxon>
        <taxon>Neopterygii</taxon>
        <taxon>Teleostei</taxon>
        <taxon>Protacanthopterygii</taxon>
        <taxon>Salmoniformes</taxon>
        <taxon>Salmonidae</taxon>
        <taxon>Salmoninae</taxon>
        <taxon>Salmo</taxon>
    </lineage>
</organism>
<feature type="binding site" evidence="17">
    <location>
        <position position="196"/>
    </location>
    <ligand>
        <name>Zn(2+)</name>
        <dbReference type="ChEBI" id="CHEBI:29105"/>
        <label>1</label>
    </ligand>
</feature>
<evidence type="ECO:0000256" key="5">
    <source>
        <dbReference type="ARBA" id="ARBA00022670"/>
    </source>
</evidence>
<protein>
    <submittedName>
        <fullName evidence="22">Matrix metallopeptidase 20b (enamelysin)</fullName>
    </submittedName>
</protein>
<dbReference type="SMART" id="SM00120">
    <property type="entry name" value="HX"/>
    <property type="match status" value="3"/>
</dbReference>
<dbReference type="AlphaFoldDB" id="A0A674EKL4"/>
<dbReference type="Pfam" id="PF00413">
    <property type="entry name" value="Peptidase_M10"/>
    <property type="match status" value="1"/>
</dbReference>
<keyword evidence="12" id="KW-0482">Metalloprotease</keyword>
<evidence type="ECO:0000259" key="21">
    <source>
        <dbReference type="SMART" id="SM00235"/>
    </source>
</evidence>
<dbReference type="SMART" id="SM00235">
    <property type="entry name" value="ZnMc"/>
    <property type="match status" value="1"/>
</dbReference>
<dbReference type="GO" id="GO:0006508">
    <property type="term" value="P:proteolysis"/>
    <property type="evidence" value="ECO:0007669"/>
    <property type="project" value="UniProtKB-KW"/>
</dbReference>
<dbReference type="GeneTree" id="ENSGT00940000156340"/>
<feature type="binding site" evidence="17">
    <location>
        <position position="320"/>
    </location>
    <ligand>
        <name>Ca(2+)</name>
        <dbReference type="ChEBI" id="CHEBI:29108"/>
        <label>4</label>
    </ligand>
</feature>
<dbReference type="Pfam" id="PF00045">
    <property type="entry name" value="Hemopexin"/>
    <property type="match status" value="3"/>
</dbReference>
<keyword evidence="11 17" id="KW-0106">Calcium</keyword>
<dbReference type="OMA" id="QDKCAPD"/>